<evidence type="ECO:0000313" key="1">
    <source>
        <dbReference type="EnsemblMetazoa" id="tetur10g05470.1"/>
    </source>
</evidence>
<reference evidence="2" key="1">
    <citation type="submission" date="2011-08" db="EMBL/GenBank/DDBJ databases">
        <authorList>
            <person name="Rombauts S."/>
        </authorList>
    </citation>
    <scope>NUCLEOTIDE SEQUENCE</scope>
    <source>
        <strain evidence="2">London</strain>
    </source>
</reference>
<proteinExistence type="predicted"/>
<reference evidence="1" key="2">
    <citation type="submission" date="2015-06" db="UniProtKB">
        <authorList>
            <consortium name="EnsemblMetazoa"/>
        </authorList>
    </citation>
    <scope>IDENTIFICATION</scope>
</reference>
<organism evidence="1 2">
    <name type="scientific">Tetranychus urticae</name>
    <name type="common">Two-spotted spider mite</name>
    <dbReference type="NCBI Taxonomy" id="32264"/>
    <lineage>
        <taxon>Eukaryota</taxon>
        <taxon>Metazoa</taxon>
        <taxon>Ecdysozoa</taxon>
        <taxon>Arthropoda</taxon>
        <taxon>Chelicerata</taxon>
        <taxon>Arachnida</taxon>
        <taxon>Acari</taxon>
        <taxon>Acariformes</taxon>
        <taxon>Trombidiformes</taxon>
        <taxon>Prostigmata</taxon>
        <taxon>Eleutherengona</taxon>
        <taxon>Raphignathae</taxon>
        <taxon>Tetranychoidea</taxon>
        <taxon>Tetranychidae</taxon>
        <taxon>Tetranychus</taxon>
    </lineage>
</organism>
<protein>
    <submittedName>
        <fullName evidence="1">Uncharacterized protein</fullName>
    </submittedName>
</protein>
<name>T1KG45_TETUR</name>
<dbReference type="HOGENOM" id="CLU_3351676_0_0_1"/>
<keyword evidence="2" id="KW-1185">Reference proteome</keyword>
<evidence type="ECO:0000313" key="2">
    <source>
        <dbReference type="Proteomes" id="UP000015104"/>
    </source>
</evidence>
<dbReference type="EMBL" id="CAEY01000044">
    <property type="status" value="NOT_ANNOTATED_CDS"/>
    <property type="molecule type" value="Genomic_DNA"/>
</dbReference>
<dbReference type="AlphaFoldDB" id="T1KG45"/>
<sequence>MQYLQFFMSTLIFPFNLHHIHQQKASSIHTKCHIERL</sequence>
<dbReference type="EnsemblMetazoa" id="tetur10g05470.1">
    <property type="protein sequence ID" value="tetur10g05470.1"/>
    <property type="gene ID" value="tetur10g05470"/>
</dbReference>
<accession>T1KG45</accession>
<dbReference type="Proteomes" id="UP000015104">
    <property type="component" value="Unassembled WGS sequence"/>
</dbReference>